<dbReference type="InterPro" id="IPR036404">
    <property type="entry name" value="Jacalin-like_lectin_dom_sf"/>
</dbReference>
<evidence type="ECO:0000259" key="4">
    <source>
        <dbReference type="PROSITE" id="PS51752"/>
    </source>
</evidence>
<dbReference type="PANTHER" id="PTHR47293">
    <property type="entry name" value="JACALIN-RELATED LECTIN 3"/>
    <property type="match status" value="1"/>
</dbReference>
<organism evidence="5 6">
    <name type="scientific">Rhododendron griersonianum</name>
    <dbReference type="NCBI Taxonomy" id="479676"/>
    <lineage>
        <taxon>Eukaryota</taxon>
        <taxon>Viridiplantae</taxon>
        <taxon>Streptophyta</taxon>
        <taxon>Embryophyta</taxon>
        <taxon>Tracheophyta</taxon>
        <taxon>Spermatophyta</taxon>
        <taxon>Magnoliopsida</taxon>
        <taxon>eudicotyledons</taxon>
        <taxon>Gunneridae</taxon>
        <taxon>Pentapetalae</taxon>
        <taxon>asterids</taxon>
        <taxon>Ericales</taxon>
        <taxon>Ericaceae</taxon>
        <taxon>Ericoideae</taxon>
        <taxon>Rhodoreae</taxon>
        <taxon>Rhododendron</taxon>
    </lineage>
</organism>
<dbReference type="SUPFAM" id="SSF51101">
    <property type="entry name" value="Mannose-binding lectins"/>
    <property type="match status" value="2"/>
</dbReference>
<dbReference type="Proteomes" id="UP000823749">
    <property type="component" value="Chromosome 6"/>
</dbReference>
<evidence type="ECO:0000313" key="6">
    <source>
        <dbReference type="Proteomes" id="UP000823749"/>
    </source>
</evidence>
<evidence type="ECO:0000313" key="5">
    <source>
        <dbReference type="EMBL" id="KAG5543204.1"/>
    </source>
</evidence>
<dbReference type="GO" id="GO:0030246">
    <property type="term" value="F:carbohydrate binding"/>
    <property type="evidence" value="ECO:0007669"/>
    <property type="project" value="UniProtKB-KW"/>
</dbReference>
<dbReference type="InterPro" id="IPR033734">
    <property type="entry name" value="Jacalin-like_lectin_dom_plant"/>
</dbReference>
<sequence length="274" mass="29890">MVSHSNLLVCIDDPDEHLTAIKMTFGEFKGQSVIQSLNFRTNLNKYGPYGSKCGTSISIPIESGVICGFHGRVGNYLNAIGIYVAPKIRSFRSDIDTSFSKGQESALAHLKSTPSSMNLFVQRDPGPWGAQRGRHWDDGVFLGIKRVLLGTGDEGMTGRKVVKGIKFEYEQRDGKSFMSPWHGNAYCSHLIELDSAAGEVIVAIEGFYGPVKGSEGFEVITSMTIYTDRRKYGPFGEEETGTHFSSAPSGGKAIGFFGRSGTYLNAIGVHMDYS</sequence>
<comment type="caution">
    <text evidence="5">The sequence shown here is derived from an EMBL/GenBank/DDBJ whole genome shotgun (WGS) entry which is preliminary data.</text>
</comment>
<evidence type="ECO:0000256" key="3">
    <source>
        <dbReference type="ARBA" id="ARBA00022737"/>
    </source>
</evidence>
<dbReference type="CDD" id="cd09612">
    <property type="entry name" value="Jacalin"/>
    <property type="match status" value="2"/>
</dbReference>
<dbReference type="InterPro" id="IPR001229">
    <property type="entry name" value="Jacalin-like_lectin_dom"/>
</dbReference>
<keyword evidence="2" id="KW-0430">Lectin</keyword>
<accession>A0AAV6JSU4</accession>
<evidence type="ECO:0000256" key="1">
    <source>
        <dbReference type="ARBA" id="ARBA00006568"/>
    </source>
</evidence>
<dbReference type="Pfam" id="PF01419">
    <property type="entry name" value="Jacalin"/>
    <property type="match status" value="2"/>
</dbReference>
<feature type="domain" description="Jacalin-type lectin" evidence="4">
    <location>
        <begin position="1"/>
        <end position="86"/>
    </location>
</feature>
<comment type="similarity">
    <text evidence="1">Belongs to the jacalin lectin family.</text>
</comment>
<dbReference type="SMART" id="SM00915">
    <property type="entry name" value="Jacalin"/>
    <property type="match status" value="2"/>
</dbReference>
<reference evidence="5 6" key="1">
    <citation type="submission" date="2020-08" db="EMBL/GenBank/DDBJ databases">
        <title>Plant Genome Project.</title>
        <authorList>
            <person name="Zhang R.-G."/>
        </authorList>
    </citation>
    <scope>NUCLEOTIDE SEQUENCE [LARGE SCALE GENOMIC DNA]</scope>
    <source>
        <strain evidence="5">WSP0</strain>
        <tissue evidence="5">Leaf</tissue>
    </source>
</reference>
<evidence type="ECO:0000256" key="2">
    <source>
        <dbReference type="ARBA" id="ARBA00022734"/>
    </source>
</evidence>
<name>A0AAV6JSU4_9ERIC</name>
<dbReference type="Gene3D" id="2.100.10.30">
    <property type="entry name" value="Jacalin-like lectin domain"/>
    <property type="match status" value="2"/>
</dbReference>
<keyword evidence="3" id="KW-0677">Repeat</keyword>
<gene>
    <name evidence="5" type="ORF">RHGRI_016078</name>
</gene>
<keyword evidence="6" id="KW-1185">Reference proteome</keyword>
<dbReference type="EMBL" id="JACTNZ010000006">
    <property type="protein sequence ID" value="KAG5543204.1"/>
    <property type="molecule type" value="Genomic_DNA"/>
</dbReference>
<dbReference type="PANTHER" id="PTHR47293:SF66">
    <property type="entry name" value="JACALIN-RELATED LECTIN 11-RELATED"/>
    <property type="match status" value="1"/>
</dbReference>
<protein>
    <recommendedName>
        <fullName evidence="4">Jacalin-type lectin domain-containing protein</fullName>
    </recommendedName>
</protein>
<dbReference type="PROSITE" id="PS51752">
    <property type="entry name" value="JACALIN_LECTIN"/>
    <property type="match status" value="2"/>
</dbReference>
<proteinExistence type="inferred from homology"/>
<dbReference type="AlphaFoldDB" id="A0AAV6JSU4"/>
<feature type="domain" description="Jacalin-type lectin" evidence="4">
    <location>
        <begin position="122"/>
        <end position="273"/>
    </location>
</feature>